<keyword evidence="1" id="KW-0689">Ribosomal protein</keyword>
<dbReference type="EMBL" id="AP018919">
    <property type="protein sequence ID" value="BBF98339.1"/>
    <property type="molecule type" value="Genomic_DNA"/>
</dbReference>
<keyword evidence="1" id="KW-0496">Mitochondrion</keyword>
<protein>
    <submittedName>
        <fullName evidence="1">Ribosomal protein L31</fullName>
    </submittedName>
</protein>
<reference evidence="1" key="1">
    <citation type="journal article" date="2018" name="BMC Biol.">
        <title>Nuclear genome sequence of the plastid-lacking cryptomonad Goniomonas avonlea provides insights into the evolution of secondary plastids.</title>
        <authorList>
            <person name="Cenci U."/>
            <person name="Sibbald S.J."/>
            <person name="Curtis B.A."/>
            <person name="Kamikawa R."/>
            <person name="Eme L."/>
            <person name="Moog D."/>
            <person name="Henrissat B."/>
            <person name="Marechal E."/>
            <person name="Chabi M."/>
            <person name="Djemiel C."/>
            <person name="Roger A.J."/>
            <person name="Kim E."/>
            <person name="Archibald J.M."/>
        </authorList>
    </citation>
    <scope>NUCLEOTIDE SEQUENCE</scope>
</reference>
<proteinExistence type="predicted"/>
<evidence type="ECO:0000313" key="1">
    <source>
        <dbReference type="EMBL" id="BBF98339.1"/>
    </source>
</evidence>
<name>A0A348G6P2_9CRYP</name>
<dbReference type="AlphaFoldDB" id="A0A348G6P2"/>
<organism evidence="1">
    <name type="scientific">Goniomonas avonlea</name>
    <dbReference type="NCBI Taxonomy" id="1255295"/>
    <lineage>
        <taxon>Eukaryota</taxon>
        <taxon>Cryptophyceae</taxon>
        <taxon>Cyathomonadacea</taxon>
        <taxon>Goniomonadaceae</taxon>
        <taxon>Goniomonas</taxon>
    </lineage>
</organism>
<keyword evidence="1" id="KW-0687">Ribonucleoprotein</keyword>
<gene>
    <name evidence="1" type="primary">rpl31</name>
</gene>
<dbReference type="GO" id="GO:0005840">
    <property type="term" value="C:ribosome"/>
    <property type="evidence" value="ECO:0007669"/>
    <property type="project" value="UniProtKB-KW"/>
</dbReference>
<accession>A0A348G6P2</accession>
<geneLocation type="mitochondrion" evidence="1"/>
<sequence length="83" mass="10072">MKIQIHTQREHYWLVLSDGSRQLMHKTMLHGLVDKVFFTENHAVFFPLEQDSRTHSAFCPTWDSTRIHHDTLLEFRQKYNFLK</sequence>